<comment type="caution">
    <text evidence="1">The sequence shown here is derived from an EMBL/GenBank/DDBJ whole genome shotgun (WGS) entry which is preliminary data.</text>
</comment>
<sequence length="171" mass="18311">MSSISPKELICSRKSALVHLEEDHGSWYNDSGHEGWDEEGVSSFDLGPLVVLLLELEGLVLSLLTFLLGELNGQSGRVAIWSVSNRDTGKVVILGPDLSGTIQNLGEELSISGLEGGNTILVGLGELGIVYVTGNVQLDGSLVVILTGAEYSSSQSYEKSRENLHCVQRKL</sequence>
<accession>L1LB74</accession>
<gene>
    <name evidence="1" type="ORF">BEWA_049930</name>
</gene>
<dbReference type="EMBL" id="ACOU01000007">
    <property type="protein sequence ID" value="EKX72525.1"/>
    <property type="molecule type" value="Genomic_DNA"/>
</dbReference>
<dbReference type="Proteomes" id="UP000031512">
    <property type="component" value="Unassembled WGS sequence"/>
</dbReference>
<proteinExistence type="predicted"/>
<protein>
    <submittedName>
        <fullName evidence="1">Uncharacterized protein</fullName>
    </submittedName>
</protein>
<organism evidence="1 2">
    <name type="scientific">Theileria equi strain WA</name>
    <dbReference type="NCBI Taxonomy" id="1537102"/>
    <lineage>
        <taxon>Eukaryota</taxon>
        <taxon>Sar</taxon>
        <taxon>Alveolata</taxon>
        <taxon>Apicomplexa</taxon>
        <taxon>Aconoidasida</taxon>
        <taxon>Piroplasmida</taxon>
        <taxon>Theileriidae</taxon>
        <taxon>Theileria</taxon>
    </lineage>
</organism>
<dbReference type="VEuPathDB" id="PiroplasmaDB:BEWA_049930"/>
<dbReference type="GeneID" id="15805052"/>
<evidence type="ECO:0000313" key="2">
    <source>
        <dbReference type="Proteomes" id="UP000031512"/>
    </source>
</evidence>
<evidence type="ECO:0000313" key="1">
    <source>
        <dbReference type="EMBL" id="EKX72525.1"/>
    </source>
</evidence>
<dbReference type="RefSeq" id="XP_004831977.1">
    <property type="nucleotide sequence ID" value="XM_004831920.1"/>
</dbReference>
<reference evidence="1 2" key="1">
    <citation type="journal article" date="2012" name="BMC Genomics">
        <title>Comparative genomic analysis and phylogenetic position of Theileria equi.</title>
        <authorList>
            <person name="Kappmeyer L.S."/>
            <person name="Thiagarajan M."/>
            <person name="Herndon D.R."/>
            <person name="Ramsay J.D."/>
            <person name="Caler E."/>
            <person name="Djikeng A."/>
            <person name="Gillespie J.J."/>
            <person name="Lau A.O."/>
            <person name="Roalson E.H."/>
            <person name="Silva J.C."/>
            <person name="Silva M.G."/>
            <person name="Suarez C.E."/>
            <person name="Ueti M.W."/>
            <person name="Nene V.M."/>
            <person name="Mealey R.H."/>
            <person name="Knowles D.P."/>
            <person name="Brayton K.A."/>
        </authorList>
    </citation>
    <scope>NUCLEOTIDE SEQUENCE [LARGE SCALE GENOMIC DNA]</scope>
    <source>
        <strain evidence="1 2">WA</strain>
    </source>
</reference>
<dbReference type="AlphaFoldDB" id="L1LB74"/>
<dbReference type="KEGG" id="beq:BEWA_049930"/>
<name>L1LB74_THEEQ</name>
<keyword evidence="2" id="KW-1185">Reference proteome</keyword>